<evidence type="ECO:0000313" key="2">
    <source>
        <dbReference type="Proteomes" id="UP000314294"/>
    </source>
</evidence>
<organism evidence="1 2">
    <name type="scientific">Liparis tanakae</name>
    <name type="common">Tanaka's snailfish</name>
    <dbReference type="NCBI Taxonomy" id="230148"/>
    <lineage>
        <taxon>Eukaryota</taxon>
        <taxon>Metazoa</taxon>
        <taxon>Chordata</taxon>
        <taxon>Craniata</taxon>
        <taxon>Vertebrata</taxon>
        <taxon>Euteleostomi</taxon>
        <taxon>Actinopterygii</taxon>
        <taxon>Neopterygii</taxon>
        <taxon>Teleostei</taxon>
        <taxon>Neoteleostei</taxon>
        <taxon>Acanthomorphata</taxon>
        <taxon>Eupercaria</taxon>
        <taxon>Perciformes</taxon>
        <taxon>Cottioidei</taxon>
        <taxon>Cottales</taxon>
        <taxon>Liparidae</taxon>
        <taxon>Liparis</taxon>
    </lineage>
</organism>
<name>A0A4Z2E9R3_9TELE</name>
<dbReference type="AlphaFoldDB" id="A0A4Z2E9R3"/>
<dbReference type="Proteomes" id="UP000314294">
    <property type="component" value="Unassembled WGS sequence"/>
</dbReference>
<protein>
    <submittedName>
        <fullName evidence="1">Uncharacterized protein</fullName>
    </submittedName>
</protein>
<comment type="caution">
    <text evidence="1">The sequence shown here is derived from an EMBL/GenBank/DDBJ whole genome shotgun (WGS) entry which is preliminary data.</text>
</comment>
<reference evidence="1 2" key="1">
    <citation type="submission" date="2019-03" db="EMBL/GenBank/DDBJ databases">
        <title>First draft genome of Liparis tanakae, snailfish: a comprehensive survey of snailfish specific genes.</title>
        <authorList>
            <person name="Kim W."/>
            <person name="Song I."/>
            <person name="Jeong J.-H."/>
            <person name="Kim D."/>
            <person name="Kim S."/>
            <person name="Ryu S."/>
            <person name="Song J.Y."/>
            <person name="Lee S.K."/>
        </authorList>
    </citation>
    <scope>NUCLEOTIDE SEQUENCE [LARGE SCALE GENOMIC DNA]</scope>
    <source>
        <tissue evidence="1">Muscle</tissue>
    </source>
</reference>
<keyword evidence="2" id="KW-1185">Reference proteome</keyword>
<dbReference type="EMBL" id="SRLO01012098">
    <property type="protein sequence ID" value="TNN25607.1"/>
    <property type="molecule type" value="Genomic_DNA"/>
</dbReference>
<gene>
    <name evidence="1" type="ORF">EYF80_064262</name>
</gene>
<accession>A0A4Z2E9R3</accession>
<sequence length="89" mass="9887">MPPFSQETTTCNLCLEQHRSLKLKLVCVYSRTYFFCIGGGARRWRRTRPDSGASLLACGTEPVVSPSVQVSWLQCNSGHIVSACFPVLH</sequence>
<evidence type="ECO:0000313" key="1">
    <source>
        <dbReference type="EMBL" id="TNN25607.1"/>
    </source>
</evidence>
<proteinExistence type="predicted"/>